<dbReference type="AlphaFoldDB" id="A0A6L9XVA5"/>
<keyword evidence="7" id="KW-1185">Reference proteome</keyword>
<dbReference type="PANTHER" id="PTHR47506">
    <property type="entry name" value="TRANSCRIPTIONAL REGULATORY PROTEIN"/>
    <property type="match status" value="1"/>
</dbReference>
<proteinExistence type="predicted"/>
<evidence type="ECO:0000313" key="7">
    <source>
        <dbReference type="Proteomes" id="UP000474967"/>
    </source>
</evidence>
<dbReference type="GO" id="GO:0003677">
    <property type="term" value="F:DNA binding"/>
    <property type="evidence" value="ECO:0007669"/>
    <property type="project" value="UniProtKB-UniRule"/>
</dbReference>
<comment type="caution">
    <text evidence="6">The sequence shown here is derived from an EMBL/GenBank/DDBJ whole genome shotgun (WGS) entry which is preliminary data.</text>
</comment>
<dbReference type="Proteomes" id="UP000474967">
    <property type="component" value="Unassembled WGS sequence"/>
</dbReference>
<dbReference type="PANTHER" id="PTHR47506:SF6">
    <property type="entry name" value="HTH-TYPE TRANSCRIPTIONAL REPRESSOR NEMR"/>
    <property type="match status" value="1"/>
</dbReference>
<name>A0A6L9XVA5_9MICO</name>
<gene>
    <name evidence="6" type="ORF">G3T36_05640</name>
</gene>
<dbReference type="PRINTS" id="PR00455">
    <property type="entry name" value="HTHTETR"/>
</dbReference>
<evidence type="ECO:0000256" key="1">
    <source>
        <dbReference type="ARBA" id="ARBA00023015"/>
    </source>
</evidence>
<evidence type="ECO:0000313" key="6">
    <source>
        <dbReference type="EMBL" id="NEN05349.1"/>
    </source>
</evidence>
<dbReference type="InterPro" id="IPR009057">
    <property type="entry name" value="Homeodomain-like_sf"/>
</dbReference>
<dbReference type="InterPro" id="IPR001647">
    <property type="entry name" value="HTH_TetR"/>
</dbReference>
<sequence length="190" mass="20300">MARASLKEQLVTRSAPVFLERGFNAASVNDIVQAAGVPKGSFYNHFVSKEELAIEVLRRYVDDLGLDELADPAGSAIQQLREHLMANITAREAAGIEFGCLLGNFSTDTVALNEGLREAVALGFARWTEAVASAIGRAQAAGEIRNATDADTLARYIVASFEGAIAQAKTLRADGPIADFLSVTFNRVLT</sequence>
<dbReference type="EMBL" id="JAAGWY010000001">
    <property type="protein sequence ID" value="NEN05349.1"/>
    <property type="molecule type" value="Genomic_DNA"/>
</dbReference>
<dbReference type="Gene3D" id="1.10.357.10">
    <property type="entry name" value="Tetracycline Repressor, domain 2"/>
    <property type="match status" value="1"/>
</dbReference>
<dbReference type="InterPro" id="IPR036271">
    <property type="entry name" value="Tet_transcr_reg_TetR-rel_C_sf"/>
</dbReference>
<dbReference type="Pfam" id="PF00440">
    <property type="entry name" value="TetR_N"/>
    <property type="match status" value="1"/>
</dbReference>
<protein>
    <submittedName>
        <fullName evidence="6">TetR/AcrR family transcriptional regulator</fullName>
    </submittedName>
</protein>
<reference evidence="6 7" key="1">
    <citation type="journal article" date="2014" name="J. Microbiol.">
        <title>Diaminobutyricibacter tongyongensis gen. nov., sp. nov. and Homoserinibacter gongjuensis gen. nov., sp. nov. belong to the family Microbacteriaceae.</title>
        <authorList>
            <person name="Kim S.J."/>
            <person name="Ahn J.H."/>
            <person name="Weon H.Y."/>
            <person name="Hamada M."/>
            <person name="Suzuki K."/>
            <person name="Kwon S.W."/>
        </authorList>
    </citation>
    <scope>NUCLEOTIDE SEQUENCE [LARGE SCALE GENOMIC DNA]</scope>
    <source>
        <strain evidence="6 7">NBRC 108724</strain>
    </source>
</reference>
<feature type="DNA-binding region" description="H-T-H motif" evidence="4">
    <location>
        <begin position="27"/>
        <end position="46"/>
    </location>
</feature>
<dbReference type="SUPFAM" id="SSF48498">
    <property type="entry name" value="Tetracyclin repressor-like, C-terminal domain"/>
    <property type="match status" value="1"/>
</dbReference>
<accession>A0A6L9XVA5</accession>
<feature type="domain" description="HTH tetR-type" evidence="5">
    <location>
        <begin position="4"/>
        <end position="64"/>
    </location>
</feature>
<evidence type="ECO:0000256" key="4">
    <source>
        <dbReference type="PROSITE-ProRule" id="PRU00335"/>
    </source>
</evidence>
<dbReference type="InterPro" id="IPR011075">
    <property type="entry name" value="TetR_C"/>
</dbReference>
<keyword evidence="3" id="KW-0804">Transcription</keyword>
<dbReference type="PROSITE" id="PS50977">
    <property type="entry name" value="HTH_TETR_2"/>
    <property type="match status" value="1"/>
</dbReference>
<dbReference type="Pfam" id="PF16925">
    <property type="entry name" value="TetR_C_13"/>
    <property type="match status" value="1"/>
</dbReference>
<keyword evidence="2 4" id="KW-0238">DNA-binding</keyword>
<dbReference type="RefSeq" id="WP_163288575.1">
    <property type="nucleotide sequence ID" value="NZ_JAAGWY010000001.1"/>
</dbReference>
<evidence type="ECO:0000256" key="2">
    <source>
        <dbReference type="ARBA" id="ARBA00023125"/>
    </source>
</evidence>
<dbReference type="SUPFAM" id="SSF46689">
    <property type="entry name" value="Homeodomain-like"/>
    <property type="match status" value="1"/>
</dbReference>
<organism evidence="6 7">
    <name type="scientific">Leifsonia tongyongensis</name>
    <dbReference type="NCBI Taxonomy" id="1268043"/>
    <lineage>
        <taxon>Bacteria</taxon>
        <taxon>Bacillati</taxon>
        <taxon>Actinomycetota</taxon>
        <taxon>Actinomycetes</taxon>
        <taxon>Micrococcales</taxon>
        <taxon>Microbacteriaceae</taxon>
        <taxon>Leifsonia</taxon>
    </lineage>
</organism>
<evidence type="ECO:0000259" key="5">
    <source>
        <dbReference type="PROSITE" id="PS50977"/>
    </source>
</evidence>
<evidence type="ECO:0000256" key="3">
    <source>
        <dbReference type="ARBA" id="ARBA00023163"/>
    </source>
</evidence>
<keyword evidence="1" id="KW-0805">Transcription regulation</keyword>